<evidence type="ECO:0000313" key="2">
    <source>
        <dbReference type="Proteomes" id="UP000232227"/>
    </source>
</evidence>
<accession>A0A291IRT1</accession>
<evidence type="ECO:0000313" key="1">
    <source>
        <dbReference type="EMBL" id="ATG97562.1"/>
    </source>
</evidence>
<reference evidence="1 2" key="1">
    <citation type="submission" date="2017-09" db="EMBL/GenBank/DDBJ databases">
        <title>SPAdes assembly of the Mesoplasma lactucae genome.</title>
        <authorList>
            <person name="Knight T.F."/>
            <person name="Rubinstein R."/>
            <person name="Citino T."/>
        </authorList>
    </citation>
    <scope>NUCLEOTIDE SEQUENCE [LARGE SCALE GENOMIC DNA]</scope>
    <source>
        <strain evidence="1 2">831-C4</strain>
    </source>
</reference>
<sequence length="300" mass="34884">MTEKNYFVRYIKDWRTWYKLFFMLLCATCLIFSLVDGIVNISGYETKLDNGEMIKTWAIQTQDANGNWITHYDYSGNVVQYFSFFTNQSNILVLAWWIIALFFPWKEGKKGLVGTRMTLYTITYISVTMLIYCGMILPQKISSGGGYTGGEWFASIGLHVVGPLAIIIYALFFMNKYVFHSTKNEWLKKKSWQIIDYPAIYGIYILIRGQLRYSSGHTDPQSYPYFFFWIHSDVWGLPGGAWCVIAIIIIFLLLIGLSTLYAFVFNKFRNELRSYQSDELSRGYLALKAEKKVAKELKIK</sequence>
<gene>
    <name evidence="1" type="ORF">CP520_02230</name>
</gene>
<dbReference type="NCBIfam" id="NF038065">
    <property type="entry name" value="Pr6Pr"/>
    <property type="match status" value="1"/>
</dbReference>
<proteinExistence type="predicted"/>
<dbReference type="OrthoDB" id="392064at2"/>
<keyword evidence="2" id="KW-1185">Reference proteome</keyword>
<dbReference type="AlphaFoldDB" id="A0A291IRT1"/>
<dbReference type="RefSeq" id="WP_096862850.1">
    <property type="nucleotide sequence ID" value="NZ_CP023668.1"/>
</dbReference>
<organism evidence="1 2">
    <name type="scientific">Mesoplasma lactucae ATCC 49193</name>
    <dbReference type="NCBI Taxonomy" id="81460"/>
    <lineage>
        <taxon>Bacteria</taxon>
        <taxon>Bacillati</taxon>
        <taxon>Mycoplasmatota</taxon>
        <taxon>Mollicutes</taxon>
        <taxon>Entomoplasmatales</taxon>
        <taxon>Entomoplasmataceae</taxon>
        <taxon>Mesoplasma</taxon>
    </lineage>
</organism>
<dbReference type="Proteomes" id="UP000232227">
    <property type="component" value="Chromosome"/>
</dbReference>
<protein>
    <submittedName>
        <fullName evidence="1">Uncharacterized protein</fullName>
    </submittedName>
</protein>
<dbReference type="InterPro" id="IPR049713">
    <property type="entry name" value="Pr6Pr-like"/>
</dbReference>
<dbReference type="KEGG" id="mlac:CP520_02230"/>
<dbReference type="EMBL" id="CP023668">
    <property type="protein sequence ID" value="ATG97562.1"/>
    <property type="molecule type" value="Genomic_DNA"/>
</dbReference>
<name>A0A291IRT1_9MOLU</name>